<dbReference type="AlphaFoldDB" id="A0A1Q9EGG3"/>
<dbReference type="PANTHER" id="PTHR20953">
    <property type="entry name" value="KINASE-RELATED"/>
    <property type="match status" value="1"/>
</dbReference>
<feature type="region of interest" description="Disordered" evidence="1">
    <location>
        <begin position="491"/>
        <end position="602"/>
    </location>
</feature>
<keyword evidence="3" id="KW-1185">Reference proteome</keyword>
<gene>
    <name evidence="2" type="ORF">AK812_SmicGene10187</name>
</gene>
<protein>
    <submittedName>
        <fullName evidence="2">Uncharacterized protein</fullName>
    </submittedName>
</protein>
<reference evidence="2 3" key="1">
    <citation type="submission" date="2016-02" db="EMBL/GenBank/DDBJ databases">
        <title>Genome analysis of coral dinoflagellate symbionts highlights evolutionary adaptations to a symbiotic lifestyle.</title>
        <authorList>
            <person name="Aranda M."/>
            <person name="Li Y."/>
            <person name="Liew Y.J."/>
            <person name="Baumgarten S."/>
            <person name="Simakov O."/>
            <person name="Wilson M."/>
            <person name="Piel J."/>
            <person name="Ashoor H."/>
            <person name="Bougouffa S."/>
            <person name="Bajic V.B."/>
            <person name="Ryu T."/>
            <person name="Ravasi T."/>
            <person name="Bayer T."/>
            <person name="Micklem G."/>
            <person name="Kim H."/>
            <person name="Bhak J."/>
            <person name="Lajeunesse T.C."/>
            <person name="Voolstra C.R."/>
        </authorList>
    </citation>
    <scope>NUCLEOTIDE SEQUENCE [LARGE SCALE GENOMIC DNA]</scope>
    <source>
        <strain evidence="2 3">CCMP2467</strain>
    </source>
</reference>
<feature type="region of interest" description="Disordered" evidence="1">
    <location>
        <begin position="724"/>
        <end position="748"/>
    </location>
</feature>
<feature type="region of interest" description="Disordered" evidence="1">
    <location>
        <begin position="686"/>
        <end position="705"/>
    </location>
</feature>
<feature type="compositionally biased region" description="Basic and acidic residues" evidence="1">
    <location>
        <begin position="736"/>
        <end position="748"/>
    </location>
</feature>
<name>A0A1Q9EGG3_SYMMI</name>
<comment type="caution">
    <text evidence="2">The sequence shown here is derived from an EMBL/GenBank/DDBJ whole genome shotgun (WGS) entry which is preliminary data.</text>
</comment>
<dbReference type="Proteomes" id="UP000186817">
    <property type="component" value="Unassembled WGS sequence"/>
</dbReference>
<feature type="compositionally biased region" description="Low complexity" evidence="1">
    <location>
        <begin position="690"/>
        <end position="704"/>
    </location>
</feature>
<evidence type="ECO:0000313" key="3">
    <source>
        <dbReference type="Proteomes" id="UP000186817"/>
    </source>
</evidence>
<feature type="region of interest" description="Disordered" evidence="1">
    <location>
        <begin position="430"/>
        <end position="456"/>
    </location>
</feature>
<evidence type="ECO:0000313" key="2">
    <source>
        <dbReference type="EMBL" id="OLQ06534.1"/>
    </source>
</evidence>
<sequence length="1074" mass="117412">MAAAAKQQLIQNYIKDLKQFLRERGGSEISSHFAGFHANHKKHRELVPDLKVFCDAHPEHFAVSSPTKGPWTVSLNDKDWKAVLALRNFILTRGGMLQSQDFPDLKQHHPKAAAWIYSGGRSLREFCQIHEEIFIVESSNSSPSVRIRLRPEATRATDRPNADGALTEAEVVADLMQFIKANGGFVTSNMFGAFFSSRPKHRAAAPKLQNFFEKHPQHFHISDECSGPHWTVSLAKSKHQASNADGALTEAEVVADLMQFIEANGGCVTSNKFASFFSSRPKHRAAAPKLRNFFEKHPQHFCISDEGNNQHWTVSLGTDNRAVARKIMSSLYQRLFVDKSHSAQQALKVDGGLTEGQVAADLVNLIQAAGGSMLFNEFTLFFKSRPQHRAAVPRLRQFLERHPELFRILDEGNSAVWKVLLVNCSNGADISGSTDTTPTVSLSPTGTESVKQSTETCVQKLVERRLSEDPWSNGEDPWSNSLVRAELPHLKTNQHTSASKEGKEKQDNRSSTNGSAHEEDPWAGGRDPWSERVLVSSGTVTSSAERREQNPEIPSWPRGSDPAGLPSACLSERMGKENADPWANGQDPWSAHLRSPKSVDSEQVQMVEGTPAAWADWRDPRSRSFPLGQPTAPADMQPASITVQHAAPSAGYSPCTQLPYSAYESGESSNKATAWQSDENCFKRGELRSSPDALPAAPAASAAPAPQPWIYSQASLDETSAHRILQPAPQPSPHGGEGRRYGSEEGKLVERRPGSWAEEAWGQHDLPSKVLETCDKELHQAEEQRCVCELDSLLSKLPEKLFTTMSAPQLGEVLHQAKVQRLVLQRGRPLQAALCSGWLAAHELPGATFTSQDLADVASQLTAAESPWRSGIFRIPGCLHRASFVYRGQELDAVNLHVSRLLPGLSNAIAPQLSSGSLLFLGPATSGKTSSLREAAASLAHTYQVVLLDFHEELPSGDFDRIRSPVPSDSDPVAAVDRAIAEQSPEVIAAEFADVAAALQSAQLCSEAGVRLLCTLRGTVGGLTAAFARSSVPGSGTFPFDTVVVLRRQLDTWHVYAKSGATSRLEFVQPKLQR</sequence>
<accession>A0A1Q9EGG3</accession>
<proteinExistence type="predicted"/>
<organism evidence="2 3">
    <name type="scientific">Symbiodinium microadriaticum</name>
    <name type="common">Dinoflagellate</name>
    <name type="synonym">Zooxanthella microadriatica</name>
    <dbReference type="NCBI Taxonomy" id="2951"/>
    <lineage>
        <taxon>Eukaryota</taxon>
        <taxon>Sar</taxon>
        <taxon>Alveolata</taxon>
        <taxon>Dinophyceae</taxon>
        <taxon>Suessiales</taxon>
        <taxon>Symbiodiniaceae</taxon>
        <taxon>Symbiodinium</taxon>
    </lineage>
</organism>
<evidence type="ECO:0000256" key="1">
    <source>
        <dbReference type="SAM" id="MobiDB-lite"/>
    </source>
</evidence>
<feature type="compositionally biased region" description="Basic and acidic residues" evidence="1">
    <location>
        <begin position="498"/>
        <end position="508"/>
    </location>
</feature>
<dbReference type="OrthoDB" id="443596at2759"/>
<dbReference type="PANTHER" id="PTHR20953:SF3">
    <property type="entry name" value="P-LOOP CONTAINING NUCLEOSIDE TRIPHOSPHATE HYDROLASES SUPERFAMILY PROTEIN"/>
    <property type="match status" value="1"/>
</dbReference>
<dbReference type="EMBL" id="LSRX01000158">
    <property type="protein sequence ID" value="OLQ06534.1"/>
    <property type="molecule type" value="Genomic_DNA"/>
</dbReference>